<dbReference type="InterPro" id="IPR048990">
    <property type="entry name" value="StcE_b-sandwich"/>
</dbReference>
<dbReference type="RefSeq" id="WP_117173076.1">
    <property type="nucleotide sequence ID" value="NZ_QFZK01000001.1"/>
</dbReference>
<dbReference type="Gene3D" id="1.20.1600.10">
    <property type="entry name" value="Outer membrane efflux proteins (OEP)"/>
    <property type="match status" value="1"/>
</dbReference>
<dbReference type="GO" id="GO:0015288">
    <property type="term" value="F:porin activity"/>
    <property type="evidence" value="ECO:0007669"/>
    <property type="project" value="TreeGrafter"/>
</dbReference>
<organism evidence="9 10">
    <name type="scientific">Rhodoferax lacus</name>
    <dbReference type="NCBI Taxonomy" id="2184758"/>
    <lineage>
        <taxon>Bacteria</taxon>
        <taxon>Pseudomonadati</taxon>
        <taxon>Pseudomonadota</taxon>
        <taxon>Betaproteobacteria</taxon>
        <taxon>Burkholderiales</taxon>
        <taxon>Comamonadaceae</taxon>
        <taxon>Rhodoferax</taxon>
    </lineage>
</organism>
<comment type="subcellular location">
    <subcellularLocation>
        <location evidence="1">Cell outer membrane</location>
    </subcellularLocation>
</comment>
<comment type="similarity">
    <text evidence="2">Belongs to the outer membrane factor (OMF) (TC 1.B.17) family.</text>
</comment>
<comment type="caution">
    <text evidence="9">The sequence shown here is derived from an EMBL/GenBank/DDBJ whole genome shotgun (WGS) entry which is preliminary data.</text>
</comment>
<keyword evidence="7" id="KW-0998">Cell outer membrane</keyword>
<dbReference type="EMBL" id="QFZK01000001">
    <property type="protein sequence ID" value="RFO98455.1"/>
    <property type="molecule type" value="Genomic_DNA"/>
</dbReference>
<evidence type="ECO:0000256" key="5">
    <source>
        <dbReference type="ARBA" id="ARBA00022692"/>
    </source>
</evidence>
<dbReference type="SUPFAM" id="SSF56954">
    <property type="entry name" value="Outer membrane efflux proteins (OEP)"/>
    <property type="match status" value="1"/>
</dbReference>
<protein>
    <recommendedName>
        <fullName evidence="8">Metalloprotease StcE beta-sandwich domain-containing protein</fullName>
    </recommendedName>
</protein>
<proteinExistence type="inferred from homology"/>
<dbReference type="OrthoDB" id="5296315at2"/>
<keyword evidence="4" id="KW-1134">Transmembrane beta strand</keyword>
<dbReference type="InterPro" id="IPR051906">
    <property type="entry name" value="TolC-like"/>
</dbReference>
<accession>A0A3E1RGE9</accession>
<evidence type="ECO:0000256" key="4">
    <source>
        <dbReference type="ARBA" id="ARBA00022452"/>
    </source>
</evidence>
<evidence type="ECO:0000313" key="9">
    <source>
        <dbReference type="EMBL" id="RFO98455.1"/>
    </source>
</evidence>
<gene>
    <name evidence="9" type="ORF">DIC66_00755</name>
</gene>
<keyword evidence="6" id="KW-0472">Membrane</keyword>
<dbReference type="PANTHER" id="PTHR30026">
    <property type="entry name" value="OUTER MEMBRANE PROTEIN TOLC"/>
    <property type="match status" value="1"/>
</dbReference>
<dbReference type="InterPro" id="IPR003423">
    <property type="entry name" value="OMP_efflux"/>
</dbReference>
<keyword evidence="3" id="KW-0813">Transport</keyword>
<reference evidence="9 10" key="1">
    <citation type="submission" date="2018-05" db="EMBL/GenBank/DDBJ databases">
        <title>Rhodoferax soyangensis sp.nov., isolated from an oligotrophic freshwater lake.</title>
        <authorList>
            <person name="Park M."/>
        </authorList>
    </citation>
    <scope>NUCLEOTIDE SEQUENCE [LARGE SCALE GENOMIC DNA]</scope>
    <source>
        <strain evidence="9 10">IMCC26218</strain>
    </source>
</reference>
<evidence type="ECO:0000313" key="10">
    <source>
        <dbReference type="Proteomes" id="UP000260665"/>
    </source>
</evidence>
<dbReference type="Pfam" id="PF20944">
    <property type="entry name" value="StcE_b-sandwich"/>
    <property type="match status" value="1"/>
</dbReference>
<dbReference type="GO" id="GO:0009279">
    <property type="term" value="C:cell outer membrane"/>
    <property type="evidence" value="ECO:0007669"/>
    <property type="project" value="UniProtKB-SubCell"/>
</dbReference>
<dbReference type="PANTHER" id="PTHR30026:SF20">
    <property type="entry name" value="OUTER MEMBRANE PROTEIN TOLC"/>
    <property type="match status" value="1"/>
</dbReference>
<dbReference type="Pfam" id="PF02321">
    <property type="entry name" value="OEP"/>
    <property type="match status" value="1"/>
</dbReference>
<keyword evidence="5" id="KW-0812">Transmembrane</keyword>
<evidence type="ECO:0000259" key="8">
    <source>
        <dbReference type="Pfam" id="PF20944"/>
    </source>
</evidence>
<evidence type="ECO:0000256" key="3">
    <source>
        <dbReference type="ARBA" id="ARBA00022448"/>
    </source>
</evidence>
<evidence type="ECO:0000256" key="1">
    <source>
        <dbReference type="ARBA" id="ARBA00004442"/>
    </source>
</evidence>
<dbReference type="AlphaFoldDB" id="A0A3E1RGE9"/>
<evidence type="ECO:0000256" key="6">
    <source>
        <dbReference type="ARBA" id="ARBA00023136"/>
    </source>
</evidence>
<dbReference type="Proteomes" id="UP000260665">
    <property type="component" value="Unassembled WGS sequence"/>
</dbReference>
<evidence type="ECO:0000256" key="7">
    <source>
        <dbReference type="ARBA" id="ARBA00023237"/>
    </source>
</evidence>
<dbReference type="GO" id="GO:0015562">
    <property type="term" value="F:efflux transmembrane transporter activity"/>
    <property type="evidence" value="ECO:0007669"/>
    <property type="project" value="InterPro"/>
</dbReference>
<keyword evidence="10" id="KW-1185">Reference proteome</keyword>
<dbReference type="GO" id="GO:1990281">
    <property type="term" value="C:efflux pump complex"/>
    <property type="evidence" value="ECO:0007669"/>
    <property type="project" value="TreeGrafter"/>
</dbReference>
<feature type="domain" description="Metalloprotease StcE beta-sandwich" evidence="8">
    <location>
        <begin position="305"/>
        <end position="370"/>
    </location>
</feature>
<name>A0A3E1RGE9_9BURK</name>
<sequence>MNLRGVQLLTTALWLVQPALHAQSLPQLIDGVLTTHPSMRSQRALGDSAKEAVEGAKWQFYPTPSIGFEQVDASHADPNYPAYGDKSVTTLRLQQPLWTGGRLTAGLDRAQAGVVASQASLDSVRQDLALRVLQFYADWYGALLKRQAYEKSLKAHRTLQDQINRRIAGGVSPQSDLTLLLGRAQQTEADLSTAQAQEQSALGRLNQLLGHSLQARDLSASLSTPQAIAASAQELLEHAQAHNPGVIKLRAQAQIAEAEVTSAKADLKPEVYLRAESQYGNRLDPRTNGNTGTIPVQTGDLVWDSSDGNYSTHVILPTTSTDGVRVHMQNHASYYYQVDTNNTNLDASLPIGRLATADFVFSAAQGKWIYEG</sequence>
<evidence type="ECO:0000256" key="2">
    <source>
        <dbReference type="ARBA" id="ARBA00007613"/>
    </source>
</evidence>